<protein>
    <submittedName>
        <fullName evidence="1">Uncharacterized protein</fullName>
    </submittedName>
</protein>
<evidence type="ECO:0000313" key="1">
    <source>
        <dbReference type="EMBL" id="AQG78410.1"/>
    </source>
</evidence>
<reference evidence="1 2" key="1">
    <citation type="submission" date="2016-01" db="EMBL/GenBank/DDBJ databases">
        <authorList>
            <person name="Oliw E.H."/>
        </authorList>
    </citation>
    <scope>NUCLEOTIDE SEQUENCE [LARGE SCALE GENOMIC DNA]</scope>
    <source>
        <strain evidence="1 2">DY10</strain>
    </source>
</reference>
<dbReference type="Proteomes" id="UP000187941">
    <property type="component" value="Chromosome"/>
</dbReference>
<sequence>MKILTVNDKDYAKAIKLLSENGIQIEPEPEINIPLLRKSNAKSGETPAAFGGIWTNDERTMASIRVKAWPKRK</sequence>
<name>A0A1P9WSU0_9BACT</name>
<keyword evidence="2" id="KW-1185">Reference proteome</keyword>
<accession>A0A1P9WSU0</accession>
<organism evidence="1 2">
    <name type="scientific">Spirosoma montaniterrae</name>
    <dbReference type="NCBI Taxonomy" id="1178516"/>
    <lineage>
        <taxon>Bacteria</taxon>
        <taxon>Pseudomonadati</taxon>
        <taxon>Bacteroidota</taxon>
        <taxon>Cytophagia</taxon>
        <taxon>Cytophagales</taxon>
        <taxon>Cytophagaceae</taxon>
        <taxon>Spirosoma</taxon>
    </lineage>
</organism>
<dbReference type="KEGG" id="smon:AWR27_03095"/>
<evidence type="ECO:0000313" key="2">
    <source>
        <dbReference type="Proteomes" id="UP000187941"/>
    </source>
</evidence>
<proteinExistence type="predicted"/>
<dbReference type="EMBL" id="CP014263">
    <property type="protein sequence ID" value="AQG78410.1"/>
    <property type="molecule type" value="Genomic_DNA"/>
</dbReference>
<dbReference type="RefSeq" id="WP_077129852.1">
    <property type="nucleotide sequence ID" value="NZ_CP014263.1"/>
</dbReference>
<gene>
    <name evidence="1" type="ORF">AWR27_03095</name>
</gene>
<dbReference type="STRING" id="1178516.AWR27_03095"/>
<dbReference type="AlphaFoldDB" id="A0A1P9WSU0"/>